<organism evidence="5 6">
    <name type="scientific">Gimesia aquarii</name>
    <dbReference type="NCBI Taxonomy" id="2527964"/>
    <lineage>
        <taxon>Bacteria</taxon>
        <taxon>Pseudomonadati</taxon>
        <taxon>Planctomycetota</taxon>
        <taxon>Planctomycetia</taxon>
        <taxon>Planctomycetales</taxon>
        <taxon>Planctomycetaceae</taxon>
        <taxon>Gimesia</taxon>
    </lineage>
</organism>
<name>A0A517VV30_9PLAN</name>
<gene>
    <name evidence="5" type="ORF">V144x_23140</name>
</gene>
<dbReference type="InterPro" id="IPR036514">
    <property type="entry name" value="SGNH_hydro_sf"/>
</dbReference>
<keyword evidence="2" id="KW-0732">Signal</keyword>
<dbReference type="SUPFAM" id="SSF52266">
    <property type="entry name" value="SGNH hydrolase"/>
    <property type="match status" value="1"/>
</dbReference>
<evidence type="ECO:0000313" key="5">
    <source>
        <dbReference type="EMBL" id="QDT96856.1"/>
    </source>
</evidence>
<feature type="signal peptide" evidence="2">
    <location>
        <begin position="1"/>
        <end position="23"/>
    </location>
</feature>
<proteinExistence type="predicted"/>
<dbReference type="Proteomes" id="UP000318704">
    <property type="component" value="Chromosome"/>
</dbReference>
<dbReference type="EMBL" id="CP037920">
    <property type="protein sequence ID" value="QDT96856.1"/>
    <property type="molecule type" value="Genomic_DNA"/>
</dbReference>
<protein>
    <submittedName>
        <fullName evidence="5">Neutral/alkaline non-lysosomal ceramidase</fullName>
    </submittedName>
</protein>
<dbReference type="InterPro" id="IPR005181">
    <property type="entry name" value="SASA"/>
</dbReference>
<dbReference type="Pfam" id="PF03629">
    <property type="entry name" value="SASA"/>
    <property type="match status" value="1"/>
</dbReference>
<evidence type="ECO:0000256" key="2">
    <source>
        <dbReference type="SAM" id="SignalP"/>
    </source>
</evidence>
<dbReference type="GO" id="GO:0016788">
    <property type="term" value="F:hydrolase activity, acting on ester bonds"/>
    <property type="evidence" value="ECO:0007669"/>
    <property type="project" value="UniProtKB-ARBA"/>
</dbReference>
<evidence type="ECO:0000259" key="3">
    <source>
        <dbReference type="Pfam" id="PF03629"/>
    </source>
</evidence>
<evidence type="ECO:0000256" key="1">
    <source>
        <dbReference type="ARBA" id="ARBA00022801"/>
    </source>
</evidence>
<reference evidence="5 6" key="1">
    <citation type="submission" date="2019-03" db="EMBL/GenBank/DDBJ databases">
        <title>Deep-cultivation of Planctomycetes and their phenomic and genomic characterization uncovers novel biology.</title>
        <authorList>
            <person name="Wiegand S."/>
            <person name="Jogler M."/>
            <person name="Boedeker C."/>
            <person name="Pinto D."/>
            <person name="Vollmers J."/>
            <person name="Rivas-Marin E."/>
            <person name="Kohn T."/>
            <person name="Peeters S.H."/>
            <person name="Heuer A."/>
            <person name="Rast P."/>
            <person name="Oberbeckmann S."/>
            <person name="Bunk B."/>
            <person name="Jeske O."/>
            <person name="Meyerdierks A."/>
            <person name="Storesund J.E."/>
            <person name="Kallscheuer N."/>
            <person name="Luecker S."/>
            <person name="Lage O.M."/>
            <person name="Pohl T."/>
            <person name="Merkel B.J."/>
            <person name="Hornburger P."/>
            <person name="Mueller R.-W."/>
            <person name="Bruemmer F."/>
            <person name="Labrenz M."/>
            <person name="Spormann A.M."/>
            <person name="Op den Camp H."/>
            <person name="Overmann J."/>
            <person name="Amann R."/>
            <person name="Jetten M.S.M."/>
            <person name="Mascher T."/>
            <person name="Medema M.H."/>
            <person name="Devos D.P."/>
            <person name="Kaster A.-K."/>
            <person name="Ovreas L."/>
            <person name="Rohde M."/>
            <person name="Galperin M.Y."/>
            <person name="Jogler C."/>
        </authorList>
    </citation>
    <scope>NUCLEOTIDE SEQUENCE [LARGE SCALE GENOMIC DNA]</scope>
    <source>
        <strain evidence="5 6">V144</strain>
    </source>
</reference>
<dbReference type="KEGG" id="gaw:V144x_23140"/>
<dbReference type="RefSeq" id="WP_144985252.1">
    <property type="nucleotide sequence ID" value="NZ_CP037920.1"/>
</dbReference>
<dbReference type="Gene3D" id="3.40.50.1110">
    <property type="entry name" value="SGNH hydrolase"/>
    <property type="match status" value="1"/>
</dbReference>
<keyword evidence="1" id="KW-0378">Hydrolase</keyword>
<feature type="chain" id="PRO_5021973219" evidence="2">
    <location>
        <begin position="24"/>
        <end position="831"/>
    </location>
</feature>
<dbReference type="Pfam" id="PF04734">
    <property type="entry name" value="Ceramidase_alk"/>
    <property type="match status" value="1"/>
</dbReference>
<sequence precursor="true">MQLTSRVFILVGLLQWASSTAFGADLLHLEHPQASQVIQRTGVAPGIGFADVKISGRFPDGIDSVTWEYRVVPLADKSAKSTAWTIFKPNRKGKKFEGTARIKAGGWYRLEVRCRKKDNILNVGAVEPMGVGEVFLIAGQSYATNCNDERLKVTDPQQRVVAFNGAKQTWTVANDPQPAPDGSNGGSIWPPLGDALAAELQVPVGFANVGVASTSSKQWMPDGNLHPRLVSAGKALGGFRAILWQQGESDVLGKTSTAQYVKNLQSIRNTAVKVWGFEPPWLLAKSTIHPTVYNDSAGEKQIRDAIDRLIKQPGFFSGPDTDTLNGENRGDAKSRRHFSGIGQRNAAKMWLAAIRREAIPDKDAHSGLRVGVAEVDITPPRGFPMAGYYHERLAEGTIDPLKTKAIVFRDDDTSAALVVCDLVGIATDFSKEVRQIASAKTGIPVKNIVIAATHSHTAPDYMKELYLYLGKEKQKDLRLKYVEKLINGPVSAIIQANQSAKPSILQAGSAQQKTKVAFNRRFVMRDGSVRTWQSFSNPDVVRAAGPIDDEIGLLSIRNPEDGTHRCVLSNFALHLDTVGGTKWSADYPYFIERMLRDEFGSELISIFGTGCCGDINHANPATPVRNKADFIGHSLGQSISKQLSHLKLVENTNLTVHSKVVKLPLQDATREEVDRSIKLLKIANQGGKVDFFDHVTAYKKLILDQLRHHQPLAKTTDHITWGLSRSLSGIGETLPVDVTVMTVGNDVAIVCLPGEVFVELGLAIKQASQFPTTIIVELSNAVETIYIPHRAAYAGGSYEVTNSAVQPGSGEMLVETALTLLRQAATENKAH</sequence>
<evidence type="ECO:0000259" key="4">
    <source>
        <dbReference type="Pfam" id="PF04734"/>
    </source>
</evidence>
<dbReference type="AlphaFoldDB" id="A0A517VV30"/>
<dbReference type="InterPro" id="IPR031329">
    <property type="entry name" value="NEUT/ALK_ceramidase_N"/>
</dbReference>
<accession>A0A517VV30</accession>
<evidence type="ECO:0000313" key="6">
    <source>
        <dbReference type="Proteomes" id="UP000318704"/>
    </source>
</evidence>
<feature type="domain" description="Sialate O-acetylesterase" evidence="3">
    <location>
        <begin position="133"/>
        <end position="267"/>
    </location>
</feature>
<feature type="domain" description="Neutral/alkaline non-lysosomal ceramidase N-terminal" evidence="4">
    <location>
        <begin position="369"/>
        <end position="575"/>
    </location>
</feature>